<dbReference type="Gene3D" id="1.10.510.10">
    <property type="entry name" value="Transferase(Phosphotransferase) domain 1"/>
    <property type="match status" value="1"/>
</dbReference>
<dbReference type="Pfam" id="PF03793">
    <property type="entry name" value="PASTA"/>
    <property type="match status" value="4"/>
</dbReference>
<dbReference type="PROSITE" id="PS51178">
    <property type="entry name" value="PASTA"/>
    <property type="match status" value="4"/>
</dbReference>
<comment type="catalytic activity">
    <reaction evidence="8">
        <text>L-seryl-[protein] + ATP = O-phospho-L-seryl-[protein] + ADP + H(+)</text>
        <dbReference type="Rhea" id="RHEA:17989"/>
        <dbReference type="Rhea" id="RHEA-COMP:9863"/>
        <dbReference type="Rhea" id="RHEA-COMP:11604"/>
        <dbReference type="ChEBI" id="CHEBI:15378"/>
        <dbReference type="ChEBI" id="CHEBI:29999"/>
        <dbReference type="ChEBI" id="CHEBI:30616"/>
        <dbReference type="ChEBI" id="CHEBI:83421"/>
        <dbReference type="ChEBI" id="CHEBI:456216"/>
        <dbReference type="EC" id="2.7.11.1"/>
    </reaction>
</comment>
<keyword evidence="10" id="KW-1133">Transmembrane helix</keyword>
<feature type="region of interest" description="Disordered" evidence="9">
    <location>
        <begin position="400"/>
        <end position="430"/>
    </location>
</feature>
<feature type="domain" description="Protein kinase" evidence="11">
    <location>
        <begin position="56"/>
        <end position="315"/>
    </location>
</feature>
<feature type="region of interest" description="Disordered" evidence="9">
    <location>
        <begin position="1"/>
        <end position="29"/>
    </location>
</feature>
<dbReference type="NCBIfam" id="NF033483">
    <property type="entry name" value="PknB_PASTA_kin"/>
    <property type="match status" value="1"/>
</dbReference>
<evidence type="ECO:0000256" key="9">
    <source>
        <dbReference type="SAM" id="MobiDB-lite"/>
    </source>
</evidence>
<dbReference type="InterPro" id="IPR008271">
    <property type="entry name" value="Ser/Thr_kinase_AS"/>
</dbReference>
<dbReference type="GO" id="GO:0004674">
    <property type="term" value="F:protein serine/threonine kinase activity"/>
    <property type="evidence" value="ECO:0007669"/>
    <property type="project" value="UniProtKB-KW"/>
</dbReference>
<dbReference type="SMART" id="SM00740">
    <property type="entry name" value="PASTA"/>
    <property type="match status" value="4"/>
</dbReference>
<keyword evidence="4" id="KW-0547">Nucleotide-binding</keyword>
<dbReference type="OrthoDB" id="9762169at2"/>
<keyword evidence="10" id="KW-0812">Transmembrane</keyword>
<dbReference type="FunFam" id="3.30.200.20:FF:000035">
    <property type="entry name" value="Serine/threonine protein kinase Stk1"/>
    <property type="match status" value="1"/>
</dbReference>
<protein>
    <recommendedName>
        <fullName evidence="1">non-specific serine/threonine protein kinase</fullName>
        <ecNumber evidence="1">2.7.11.1</ecNumber>
    </recommendedName>
</protein>
<dbReference type="Gene3D" id="3.30.200.20">
    <property type="entry name" value="Phosphorylase Kinase, domain 1"/>
    <property type="match status" value="1"/>
</dbReference>
<evidence type="ECO:0000256" key="1">
    <source>
        <dbReference type="ARBA" id="ARBA00012513"/>
    </source>
</evidence>
<dbReference type="SUPFAM" id="SSF56112">
    <property type="entry name" value="Protein kinase-like (PK-like)"/>
    <property type="match status" value="1"/>
</dbReference>
<evidence type="ECO:0000313" key="14">
    <source>
        <dbReference type="Proteomes" id="UP000279994"/>
    </source>
</evidence>
<dbReference type="PROSITE" id="PS00108">
    <property type="entry name" value="PROTEIN_KINASE_ST"/>
    <property type="match status" value="1"/>
</dbReference>
<dbReference type="Pfam" id="PF00069">
    <property type="entry name" value="Pkinase"/>
    <property type="match status" value="1"/>
</dbReference>
<dbReference type="GO" id="GO:0005524">
    <property type="term" value="F:ATP binding"/>
    <property type="evidence" value="ECO:0007669"/>
    <property type="project" value="UniProtKB-KW"/>
</dbReference>
<dbReference type="InterPro" id="IPR005543">
    <property type="entry name" value="PASTA_dom"/>
</dbReference>
<dbReference type="FunFam" id="1.10.510.10:FF:000021">
    <property type="entry name" value="Serine/threonine protein kinase"/>
    <property type="match status" value="1"/>
</dbReference>
<dbReference type="PANTHER" id="PTHR43289:SF34">
    <property type="entry name" value="SERINE_THREONINE-PROTEIN KINASE YBDM-RELATED"/>
    <property type="match status" value="1"/>
</dbReference>
<dbReference type="CDD" id="cd14014">
    <property type="entry name" value="STKc_PknB_like"/>
    <property type="match status" value="1"/>
</dbReference>
<name>A0A3N0GU44_9ACTN</name>
<evidence type="ECO:0000256" key="6">
    <source>
        <dbReference type="ARBA" id="ARBA00022840"/>
    </source>
</evidence>
<evidence type="ECO:0000256" key="7">
    <source>
        <dbReference type="ARBA" id="ARBA00047899"/>
    </source>
</evidence>
<evidence type="ECO:0000313" key="13">
    <source>
        <dbReference type="EMBL" id="RNM15939.1"/>
    </source>
</evidence>
<dbReference type="CDD" id="cd06577">
    <property type="entry name" value="PASTA_pknB"/>
    <property type="match status" value="4"/>
</dbReference>
<dbReference type="AlphaFoldDB" id="A0A3N0GU44"/>
<feature type="domain" description="PASTA" evidence="12">
    <location>
        <begin position="658"/>
        <end position="722"/>
    </location>
</feature>
<feature type="domain" description="PASTA" evidence="12">
    <location>
        <begin position="524"/>
        <end position="591"/>
    </location>
</feature>
<organism evidence="13 14">
    <name type="scientific">Nocardioides pocheonensis</name>
    <dbReference type="NCBI Taxonomy" id="661485"/>
    <lineage>
        <taxon>Bacteria</taxon>
        <taxon>Bacillati</taxon>
        <taxon>Actinomycetota</taxon>
        <taxon>Actinomycetes</taxon>
        <taxon>Propionibacteriales</taxon>
        <taxon>Nocardioidaceae</taxon>
        <taxon>Nocardioides</taxon>
    </lineage>
</organism>
<feature type="domain" description="PASTA" evidence="12">
    <location>
        <begin position="592"/>
        <end position="657"/>
    </location>
</feature>
<evidence type="ECO:0000256" key="10">
    <source>
        <dbReference type="SAM" id="Phobius"/>
    </source>
</evidence>
<keyword evidence="5 13" id="KW-0418">Kinase</keyword>
<keyword evidence="2" id="KW-0723">Serine/threonine-protein kinase</keyword>
<comment type="caution">
    <text evidence="13">The sequence shown here is derived from an EMBL/GenBank/DDBJ whole genome shotgun (WGS) entry which is preliminary data.</text>
</comment>
<dbReference type="InterPro" id="IPR011009">
    <property type="entry name" value="Kinase-like_dom_sf"/>
</dbReference>
<keyword evidence="3" id="KW-0808">Transferase</keyword>
<dbReference type="Gene3D" id="3.30.10.20">
    <property type="match status" value="4"/>
</dbReference>
<dbReference type="SMART" id="SM00220">
    <property type="entry name" value="S_TKc"/>
    <property type="match status" value="1"/>
</dbReference>
<feature type="domain" description="PASTA" evidence="12">
    <location>
        <begin position="456"/>
        <end position="523"/>
    </location>
</feature>
<feature type="transmembrane region" description="Helical" evidence="10">
    <location>
        <begin position="434"/>
        <end position="454"/>
    </location>
</feature>
<gene>
    <name evidence="13" type="primary">pknB</name>
    <name evidence="13" type="ORF">EFL26_07175</name>
</gene>
<evidence type="ECO:0000259" key="12">
    <source>
        <dbReference type="PROSITE" id="PS51178"/>
    </source>
</evidence>
<dbReference type="PROSITE" id="PS50011">
    <property type="entry name" value="PROTEIN_KINASE_DOM"/>
    <property type="match status" value="1"/>
</dbReference>
<reference evidence="13 14" key="1">
    <citation type="submission" date="2018-11" db="EMBL/GenBank/DDBJ databases">
        <authorList>
            <person name="Li F."/>
        </authorList>
    </citation>
    <scope>NUCLEOTIDE SEQUENCE [LARGE SCALE GENOMIC DNA]</scope>
    <source>
        <strain evidence="13 14">Gsoil 818</strain>
    </source>
</reference>
<evidence type="ECO:0000256" key="2">
    <source>
        <dbReference type="ARBA" id="ARBA00022527"/>
    </source>
</evidence>
<evidence type="ECO:0000259" key="11">
    <source>
        <dbReference type="PROSITE" id="PS50011"/>
    </source>
</evidence>
<dbReference type="EMBL" id="RJSF01000019">
    <property type="protein sequence ID" value="RNM15939.1"/>
    <property type="molecule type" value="Genomic_DNA"/>
</dbReference>
<dbReference type="GO" id="GO:0045717">
    <property type="term" value="P:negative regulation of fatty acid biosynthetic process"/>
    <property type="evidence" value="ECO:0007669"/>
    <property type="project" value="UniProtKB-ARBA"/>
</dbReference>
<dbReference type="Proteomes" id="UP000279994">
    <property type="component" value="Unassembled WGS sequence"/>
</dbReference>
<evidence type="ECO:0000256" key="4">
    <source>
        <dbReference type="ARBA" id="ARBA00022741"/>
    </source>
</evidence>
<sequence>MLPAASRSRDSGPLPSRLGPQIGTFPPDPALEDVVERTDTGRADDPLIGRILDGRYRVGPRIARGGMATVYQATDLRLDRTVAVKIMHAGLGDDPEFVARFEREARSAARLSHHNVVAVFDTGDDAGTLFLVMEYVPGLTLRDLIRKEAPMDPGKALGLLEPVLAALAAAHGAGMIHRDVKPENVLLADDGRVKVADFGLARAINAETQHTATGGVLIGTVSYLSPELVVDGKADARSDVYATGVLLYEMLTGQKPHQADSPIQVAYKHVHEDIPAPSLRVPGLPAYVDALVARATARDKDLRPTDARVLLHQVRRVRQALDHGVRDDPDLTADLRPGPGSDARLHDLDDTGTGELFIPRDTHQASAPRPAPVRSAPVEVFDPDFEVTTPVSRMPVVPATRTAATPPQPPASPPPVVTGPDRPRPAPRRSRRGPILLVSVLALALLVGLGGWYLGVARYTHTPAVINMSAADAKAKVEKAGLTFRTGKEDYSEIVAKGSVISTDPGAGDRIRKQGTVTAVISLGPERHDVPDVRGKTLDEAQALLQTASLGFGQAIEKFSDKVPQGQVINTDPAPGTPLRRDAAVNVIVSKGQKPIKIPDWTGRNGDKAVTALSALGFQVQRDDQNNDTVPAGRVISQSPSSGTGFKNDVIRLVVSKGPALVAVPHVNGMKVDDAKQALEDLGFQVAVTQNPLYVGANYVVGSDPSEGSMAPQGSTVTLSIV</sequence>
<feature type="compositionally biased region" description="Pro residues" evidence="9">
    <location>
        <begin position="406"/>
        <end position="417"/>
    </location>
</feature>
<comment type="catalytic activity">
    <reaction evidence="7">
        <text>L-threonyl-[protein] + ATP = O-phospho-L-threonyl-[protein] + ADP + H(+)</text>
        <dbReference type="Rhea" id="RHEA:46608"/>
        <dbReference type="Rhea" id="RHEA-COMP:11060"/>
        <dbReference type="Rhea" id="RHEA-COMP:11605"/>
        <dbReference type="ChEBI" id="CHEBI:15378"/>
        <dbReference type="ChEBI" id="CHEBI:30013"/>
        <dbReference type="ChEBI" id="CHEBI:30616"/>
        <dbReference type="ChEBI" id="CHEBI:61977"/>
        <dbReference type="ChEBI" id="CHEBI:456216"/>
        <dbReference type="EC" id="2.7.11.1"/>
    </reaction>
</comment>
<evidence type="ECO:0000256" key="3">
    <source>
        <dbReference type="ARBA" id="ARBA00022679"/>
    </source>
</evidence>
<dbReference type="InterPro" id="IPR000719">
    <property type="entry name" value="Prot_kinase_dom"/>
</dbReference>
<evidence type="ECO:0000256" key="5">
    <source>
        <dbReference type="ARBA" id="ARBA00022777"/>
    </source>
</evidence>
<proteinExistence type="predicted"/>
<dbReference type="PANTHER" id="PTHR43289">
    <property type="entry name" value="MITOGEN-ACTIVATED PROTEIN KINASE KINASE KINASE 20-RELATED"/>
    <property type="match status" value="1"/>
</dbReference>
<evidence type="ECO:0000256" key="8">
    <source>
        <dbReference type="ARBA" id="ARBA00048679"/>
    </source>
</evidence>
<keyword evidence="6" id="KW-0067">ATP-binding</keyword>
<dbReference type="EC" id="2.7.11.1" evidence="1"/>
<keyword evidence="10" id="KW-0472">Membrane</keyword>
<accession>A0A3N0GU44</accession>
<keyword evidence="14" id="KW-1185">Reference proteome</keyword>